<dbReference type="AlphaFoldDB" id="A0A0E9Y0X6"/>
<organism evidence="1">
    <name type="scientific">Anguilla anguilla</name>
    <name type="common">European freshwater eel</name>
    <name type="synonym">Muraena anguilla</name>
    <dbReference type="NCBI Taxonomy" id="7936"/>
    <lineage>
        <taxon>Eukaryota</taxon>
        <taxon>Metazoa</taxon>
        <taxon>Chordata</taxon>
        <taxon>Craniata</taxon>
        <taxon>Vertebrata</taxon>
        <taxon>Euteleostomi</taxon>
        <taxon>Actinopterygii</taxon>
        <taxon>Neopterygii</taxon>
        <taxon>Teleostei</taxon>
        <taxon>Anguilliformes</taxon>
        <taxon>Anguillidae</taxon>
        <taxon>Anguilla</taxon>
    </lineage>
</organism>
<accession>A0A0E9Y0X6</accession>
<protein>
    <submittedName>
        <fullName evidence="1">Uncharacterized protein</fullName>
    </submittedName>
</protein>
<proteinExistence type="predicted"/>
<name>A0A0E9Y0X6_ANGAN</name>
<evidence type="ECO:0000313" key="1">
    <source>
        <dbReference type="EMBL" id="JAI07609.1"/>
    </source>
</evidence>
<reference evidence="1" key="1">
    <citation type="submission" date="2014-11" db="EMBL/GenBank/DDBJ databases">
        <authorList>
            <person name="Amaro Gonzalez C."/>
        </authorList>
    </citation>
    <scope>NUCLEOTIDE SEQUENCE</scope>
</reference>
<sequence>MIQRIMNICFCCCLKTTGKCHVQPPCYSFNTTMHILQLADLTLCHCLPHYKCQTPNGL</sequence>
<reference evidence="1" key="2">
    <citation type="journal article" date="2015" name="Fish Shellfish Immunol.">
        <title>Early steps in the European eel (Anguilla anguilla)-Vibrio vulnificus interaction in the gills: Role of the RtxA13 toxin.</title>
        <authorList>
            <person name="Callol A."/>
            <person name="Pajuelo D."/>
            <person name="Ebbesson L."/>
            <person name="Teles M."/>
            <person name="MacKenzie S."/>
            <person name="Amaro C."/>
        </authorList>
    </citation>
    <scope>NUCLEOTIDE SEQUENCE</scope>
</reference>
<dbReference type="EMBL" id="GBXM01000969">
    <property type="protein sequence ID" value="JAI07609.1"/>
    <property type="molecule type" value="Transcribed_RNA"/>
</dbReference>